<protein>
    <recommendedName>
        <fullName evidence="4">Inner membrane protein</fullName>
    </recommendedName>
</protein>
<proteinExistence type="predicted"/>
<evidence type="ECO:0000256" key="1">
    <source>
        <dbReference type="SAM" id="Phobius"/>
    </source>
</evidence>
<dbReference type="GeneID" id="31929092"/>
<dbReference type="Pfam" id="PF04304">
    <property type="entry name" value="DUF454"/>
    <property type="match status" value="1"/>
</dbReference>
<reference evidence="2 3" key="1">
    <citation type="journal article" date="2012" name="J. Bacteriol.">
        <title>Genome sequence of Thalassospira xiamenensis type strain M-5.</title>
        <authorList>
            <person name="Lai Q."/>
            <person name="Shao Z."/>
        </authorList>
    </citation>
    <scope>NUCLEOTIDE SEQUENCE [LARGE SCALE GENOMIC DNA]</scope>
    <source>
        <strain evidence="2 3">M-5</strain>
    </source>
</reference>
<feature type="transmembrane region" description="Helical" evidence="1">
    <location>
        <begin position="76"/>
        <end position="93"/>
    </location>
</feature>
<dbReference type="Proteomes" id="UP000007127">
    <property type="component" value="Chromosome"/>
</dbReference>
<organism evidence="2 3">
    <name type="scientific">Thalassospira xiamenensis M-5 = DSM 17429</name>
    <dbReference type="NCBI Taxonomy" id="1123366"/>
    <lineage>
        <taxon>Bacteria</taxon>
        <taxon>Pseudomonadati</taxon>
        <taxon>Pseudomonadota</taxon>
        <taxon>Alphaproteobacteria</taxon>
        <taxon>Rhodospirillales</taxon>
        <taxon>Thalassospiraceae</taxon>
        <taxon>Thalassospira</taxon>
    </lineage>
</organism>
<feature type="transmembrane region" description="Helical" evidence="1">
    <location>
        <begin position="12"/>
        <end position="40"/>
    </location>
</feature>
<dbReference type="InterPro" id="IPR007401">
    <property type="entry name" value="DUF454"/>
</dbReference>
<keyword evidence="1" id="KW-0812">Transmembrane</keyword>
<dbReference type="GO" id="GO:0005886">
    <property type="term" value="C:plasma membrane"/>
    <property type="evidence" value="ECO:0007669"/>
    <property type="project" value="TreeGrafter"/>
</dbReference>
<sequence>MQVSYLYLALGWLSVGLGIIGAFLPILPTTPFMLLAAWLFSKGSPRLHAWIYNHPHFGPSIRHWNEHGVIHRRAKIMAMSAFVVVIAASLIFVENRWVVMIQLLVAIPVSCFILSRPSRLPASMPMAQVQTQGGEPGAGS</sequence>
<keyword evidence="1" id="KW-0472">Membrane</keyword>
<dbReference type="PIRSF" id="PIRSF016789">
    <property type="entry name" value="DUF454"/>
    <property type="match status" value="1"/>
</dbReference>
<evidence type="ECO:0008006" key="4">
    <source>
        <dbReference type="Google" id="ProtNLM"/>
    </source>
</evidence>
<dbReference type="PANTHER" id="PTHR35813">
    <property type="entry name" value="INNER MEMBRANE PROTEIN YBAN"/>
    <property type="match status" value="1"/>
</dbReference>
<dbReference type="RefSeq" id="WP_007090197.1">
    <property type="nucleotide sequence ID" value="NZ_CP004388.1"/>
</dbReference>
<gene>
    <name evidence="2" type="ORF">TH3_17090</name>
</gene>
<dbReference type="PANTHER" id="PTHR35813:SF1">
    <property type="entry name" value="INNER MEMBRANE PROTEIN YBAN"/>
    <property type="match status" value="1"/>
</dbReference>
<name>A0AB72UH25_9PROT</name>
<dbReference type="AlphaFoldDB" id="A0AB72UH25"/>
<dbReference type="EMBL" id="CP004388">
    <property type="protein sequence ID" value="AJD53520.1"/>
    <property type="molecule type" value="Genomic_DNA"/>
</dbReference>
<dbReference type="KEGG" id="txi:TH3_17090"/>
<evidence type="ECO:0000313" key="3">
    <source>
        <dbReference type="Proteomes" id="UP000007127"/>
    </source>
</evidence>
<evidence type="ECO:0000313" key="2">
    <source>
        <dbReference type="EMBL" id="AJD53520.1"/>
    </source>
</evidence>
<accession>A0AB72UH25</accession>
<keyword evidence="1" id="KW-1133">Transmembrane helix</keyword>